<dbReference type="EMBL" id="CP002408">
    <property type="protein sequence ID" value="AFU60487.1"/>
    <property type="molecule type" value="Genomic_DNA"/>
</dbReference>
<dbReference type="SUPFAM" id="SSF109755">
    <property type="entry name" value="PhoU-like"/>
    <property type="match status" value="1"/>
</dbReference>
<protein>
    <submittedName>
        <fullName evidence="2">Phosphate uptake regulator</fullName>
    </submittedName>
</protein>
<dbReference type="InParanoid" id="K0IMQ5"/>
<accession>K0IMQ5</accession>
<evidence type="ECO:0000259" key="1">
    <source>
        <dbReference type="Pfam" id="PF01895"/>
    </source>
</evidence>
<proteinExistence type="predicted"/>
<organism evidence="2 3">
    <name type="scientific">Nitrososphaera gargensis (strain Ga9.2)</name>
    <dbReference type="NCBI Taxonomy" id="1237085"/>
    <lineage>
        <taxon>Archaea</taxon>
        <taxon>Nitrososphaerota</taxon>
        <taxon>Nitrososphaeria</taxon>
        <taxon>Nitrososphaerales</taxon>
        <taxon>Nitrososphaeraceae</taxon>
        <taxon>Nitrososphaera</taxon>
    </lineage>
</organism>
<dbReference type="Proteomes" id="UP000008037">
    <property type="component" value="Chromosome"/>
</dbReference>
<dbReference type="STRING" id="1237085.Ngar_c35740"/>
<evidence type="ECO:0000313" key="2">
    <source>
        <dbReference type="EMBL" id="AFU60487.1"/>
    </source>
</evidence>
<evidence type="ECO:0000313" key="3">
    <source>
        <dbReference type="Proteomes" id="UP000008037"/>
    </source>
</evidence>
<dbReference type="Gene3D" id="1.20.58.220">
    <property type="entry name" value="Phosphate transport system protein phou homolog 2, domain 2"/>
    <property type="match status" value="1"/>
</dbReference>
<dbReference type="Pfam" id="PF01895">
    <property type="entry name" value="PhoU"/>
    <property type="match status" value="1"/>
</dbReference>
<dbReference type="KEGG" id="nga:Ngar_c35740"/>
<reference evidence="2 3" key="1">
    <citation type="journal article" date="2012" name="Environ. Microbiol.">
        <title>The genome of the ammonia-oxidizing Candidatus Nitrososphaera gargensis: insights into metabolic versatility and environmental adaptations.</title>
        <authorList>
            <person name="Spang A."/>
            <person name="Poehlein A."/>
            <person name="Offre P."/>
            <person name="Zumbragel S."/>
            <person name="Haider S."/>
            <person name="Rychlik N."/>
            <person name="Nowka B."/>
            <person name="Schmeisser C."/>
            <person name="Lebedeva E.V."/>
            <person name="Rattei T."/>
            <person name="Bohm C."/>
            <person name="Schmid M."/>
            <person name="Galushko A."/>
            <person name="Hatzenpichler R."/>
            <person name="Weinmaier T."/>
            <person name="Daniel R."/>
            <person name="Schleper C."/>
            <person name="Spieck E."/>
            <person name="Streit W."/>
            <person name="Wagner M."/>
        </authorList>
    </citation>
    <scope>NUCLEOTIDE SEQUENCE [LARGE SCALE GENOMIC DNA]</scope>
    <source>
        <strain evidence="3">Ga9.2</strain>
    </source>
</reference>
<dbReference type="InterPro" id="IPR038078">
    <property type="entry name" value="PhoU-like_sf"/>
</dbReference>
<feature type="domain" description="PhoU" evidence="1">
    <location>
        <begin position="61"/>
        <end position="145"/>
    </location>
</feature>
<dbReference type="InterPro" id="IPR026022">
    <property type="entry name" value="PhoU_dom"/>
</dbReference>
<sequence>MTFGNEYQFNAPSHSRNVRRKPRHGKFASKLWLRKNNKRQAFGNLTRLVYLGIDHVRNIIIDIARLSEHSVVTAIDSYAKGISSKKTIFEWSEQLRVLQDEVGDLAIELIACYQPVATDLRFIRSCMEIAYGFSRFGRYAYDIVDVLETMGSISECDKSAVLEMAKTARGDDTHERGDTSIQGQKCCRKAVPDGQHCGCALQKVFA</sequence>
<dbReference type="HOGENOM" id="CLU_1329514_0_0_2"/>
<dbReference type="AlphaFoldDB" id="K0IMQ5"/>
<dbReference type="PATRIC" id="fig|1237085.11.peg.3582"/>
<keyword evidence="3" id="KW-1185">Reference proteome</keyword>
<name>K0IMQ5_NITGG</name>
<gene>
    <name evidence="2" type="primary">phoU3</name>
    <name evidence="2" type="ordered locus">Ngar_c35740</name>
</gene>